<dbReference type="AlphaFoldDB" id="A0A2S9Q5R1"/>
<accession>A0A2S9Q5R1</accession>
<dbReference type="PROSITE" id="PS51318">
    <property type="entry name" value="TAT"/>
    <property type="match status" value="1"/>
</dbReference>
<evidence type="ECO:0000313" key="2">
    <source>
        <dbReference type="EMBL" id="PRH84675.1"/>
    </source>
</evidence>
<gene>
    <name evidence="2" type="ORF">C5L14_26190</name>
</gene>
<keyword evidence="1" id="KW-0732">Signal</keyword>
<organism evidence="2 3">
    <name type="scientific">Labrys okinawensis</name>
    <dbReference type="NCBI Taxonomy" id="346911"/>
    <lineage>
        <taxon>Bacteria</taxon>
        <taxon>Pseudomonadati</taxon>
        <taxon>Pseudomonadota</taxon>
        <taxon>Alphaproteobacteria</taxon>
        <taxon>Hyphomicrobiales</taxon>
        <taxon>Xanthobacteraceae</taxon>
        <taxon>Labrys</taxon>
    </lineage>
</organism>
<dbReference type="InterPro" id="IPR006311">
    <property type="entry name" value="TAT_signal"/>
</dbReference>
<protein>
    <recommendedName>
        <fullName evidence="4">DUF5666 domain-containing protein</fullName>
    </recommendedName>
</protein>
<evidence type="ECO:0000256" key="1">
    <source>
        <dbReference type="SAM" id="SignalP"/>
    </source>
</evidence>
<feature type="signal peptide" evidence="1">
    <location>
        <begin position="1"/>
        <end position="28"/>
    </location>
</feature>
<comment type="caution">
    <text evidence="2">The sequence shown here is derived from an EMBL/GenBank/DDBJ whole genome shotgun (WGS) entry which is preliminary data.</text>
</comment>
<proteinExistence type="predicted"/>
<dbReference type="RefSeq" id="WP_105865000.1">
    <property type="nucleotide sequence ID" value="NZ_PUEJ01000012.1"/>
</dbReference>
<reference evidence="2 3" key="1">
    <citation type="submission" date="2018-02" db="EMBL/GenBank/DDBJ databases">
        <title>Whole genome sequencing of endophytic bacterium.</title>
        <authorList>
            <person name="Eedara R."/>
            <person name="Podile A.R."/>
        </authorList>
    </citation>
    <scope>NUCLEOTIDE SEQUENCE [LARGE SCALE GENOMIC DNA]</scope>
    <source>
        <strain evidence="2 3">RP1T</strain>
    </source>
</reference>
<dbReference type="Pfam" id="PF19649">
    <property type="entry name" value="DUF6152"/>
    <property type="match status" value="1"/>
</dbReference>
<sequence length="131" mass="14191">MTIAIERRVFLYLAGAGAAISLAPNAFAHHGWSWAEGEQMELKGTIKTVSMAPPHPSLEVAAEDGVLWRVDLANPGQTQRAGFTGDTAKPGDAVTVLGNRAKDRGKAWMKAVRVTIAGKNYDMYPDRIQTR</sequence>
<dbReference type="OrthoDB" id="512581at2"/>
<evidence type="ECO:0000313" key="3">
    <source>
        <dbReference type="Proteomes" id="UP000237682"/>
    </source>
</evidence>
<feature type="chain" id="PRO_5015623936" description="DUF5666 domain-containing protein" evidence="1">
    <location>
        <begin position="29"/>
        <end position="131"/>
    </location>
</feature>
<dbReference type="Proteomes" id="UP000237682">
    <property type="component" value="Unassembled WGS sequence"/>
</dbReference>
<dbReference type="EMBL" id="PUEJ01000012">
    <property type="protein sequence ID" value="PRH84675.1"/>
    <property type="molecule type" value="Genomic_DNA"/>
</dbReference>
<evidence type="ECO:0008006" key="4">
    <source>
        <dbReference type="Google" id="ProtNLM"/>
    </source>
</evidence>
<dbReference type="InterPro" id="IPR046150">
    <property type="entry name" value="DUF6152"/>
</dbReference>
<keyword evidence="3" id="KW-1185">Reference proteome</keyword>
<name>A0A2S9Q5R1_9HYPH</name>